<dbReference type="InterPro" id="IPR001878">
    <property type="entry name" value="Znf_CCHC"/>
</dbReference>
<dbReference type="EMBL" id="GL002604">
    <property type="protein sequence ID" value="EES20091.1"/>
    <property type="molecule type" value="Genomic_DNA"/>
</dbReference>
<accession>C6JRH4</accession>
<dbReference type="AlphaFoldDB" id="C6JRH4"/>
<dbReference type="GO" id="GO:0003676">
    <property type="term" value="F:nucleic acid binding"/>
    <property type="evidence" value="ECO:0007669"/>
    <property type="project" value="InterPro"/>
</dbReference>
<reference evidence="3" key="1">
    <citation type="journal article" date="2009" name="Nature">
        <title>The Sorghum bicolor genome and the diversification of grasses.</title>
        <authorList>
            <person name="Paterson A.H."/>
            <person name="Bowers J.E."/>
            <person name="Bruggmann R."/>
            <person name="Dubchak I."/>
            <person name="Grimwood J."/>
            <person name="Gundlach H."/>
            <person name="Haberer G."/>
            <person name="Hellsten U."/>
            <person name="Mitros T."/>
            <person name="Poliakov A."/>
            <person name="Schmutz J."/>
            <person name="Spannagl M."/>
            <person name="Tang H."/>
            <person name="Wang X."/>
            <person name="Wicker T."/>
            <person name="Bharti A.K."/>
            <person name="Chapman J."/>
            <person name="Feltus F.A."/>
            <person name="Gowik U."/>
            <person name="Grigoriev I.V."/>
            <person name="Lyons E."/>
            <person name="Maher C.A."/>
            <person name="Martis M."/>
            <person name="Narechania A."/>
            <person name="Otillar R.P."/>
            <person name="Penning B.W."/>
            <person name="Salamov A.A."/>
            <person name="Wang Y."/>
            <person name="Zhang L."/>
            <person name="Carpita N.C."/>
            <person name="Freeling M."/>
            <person name="Gingle A.R."/>
            <person name="Hash C.T."/>
            <person name="Keller B."/>
            <person name="Klein P."/>
            <person name="Kresovich S."/>
            <person name="McCann M.C."/>
            <person name="Ming R."/>
            <person name="Peterson D.G."/>
            <person name="Mehboob-ur-Rahman"/>
            <person name="Ware D."/>
            <person name="Westhoff P."/>
            <person name="Mayer K.F."/>
            <person name="Messing J."/>
            <person name="Rokhsar D.S."/>
        </authorList>
    </citation>
    <scope>NUCLEOTIDE SEQUENCE [LARGE SCALE GENOMIC DNA]</scope>
</reference>
<dbReference type="SUPFAM" id="SSF57756">
    <property type="entry name" value="Retrovirus zinc finger-like domains"/>
    <property type="match status" value="1"/>
</dbReference>
<gene>
    <name evidence="3" type="primary">Sb0010s003220</name>
    <name evidence="3" type="ORF">SORBIDRAFT_0010s003220</name>
</gene>
<dbReference type="HOGENOM" id="CLU_2326930_0_0_1"/>
<evidence type="ECO:0000313" key="3">
    <source>
        <dbReference type="EMBL" id="EES20091.1"/>
    </source>
</evidence>
<feature type="non-terminal residue" evidence="3">
    <location>
        <position position="99"/>
    </location>
</feature>
<organism evidence="3">
    <name type="scientific">Sorghum bicolor</name>
    <name type="common">Sorghum</name>
    <name type="synonym">Sorghum vulgare</name>
    <dbReference type="NCBI Taxonomy" id="4558"/>
    <lineage>
        <taxon>Eukaryota</taxon>
        <taxon>Viridiplantae</taxon>
        <taxon>Streptophyta</taxon>
        <taxon>Embryophyta</taxon>
        <taxon>Tracheophyta</taxon>
        <taxon>Spermatophyta</taxon>
        <taxon>Magnoliopsida</taxon>
        <taxon>Liliopsida</taxon>
        <taxon>Poales</taxon>
        <taxon>Poaceae</taxon>
        <taxon>PACMAD clade</taxon>
        <taxon>Panicoideae</taxon>
        <taxon>Andropogonodae</taxon>
        <taxon>Andropogoneae</taxon>
        <taxon>Sorghinae</taxon>
        <taxon>Sorghum</taxon>
    </lineage>
</organism>
<name>C6JRH4_SORBI</name>
<evidence type="ECO:0000259" key="2">
    <source>
        <dbReference type="PROSITE" id="PS50158"/>
    </source>
</evidence>
<sequence length="99" mass="11706">MKKELKLASGGMHQLKEVDMLFVQISLLMKRLNEAEDNKEVKHIYDSHMTCEECGQTGHLGNHCPEVHEDVNYINNNNNYYYRPQQNQGWNQQQRPNYP</sequence>
<dbReference type="InterPro" id="IPR036875">
    <property type="entry name" value="Znf_CCHC_sf"/>
</dbReference>
<proteinExistence type="predicted"/>
<evidence type="ECO:0000256" key="1">
    <source>
        <dbReference type="PROSITE-ProRule" id="PRU00047"/>
    </source>
</evidence>
<dbReference type="GO" id="GO:0008270">
    <property type="term" value="F:zinc ion binding"/>
    <property type="evidence" value="ECO:0007669"/>
    <property type="project" value="UniProtKB-KW"/>
</dbReference>
<protein>
    <recommendedName>
        <fullName evidence="2">CCHC-type domain-containing protein</fullName>
    </recommendedName>
</protein>
<keyword evidence="1" id="KW-0479">Metal-binding</keyword>
<feature type="domain" description="CCHC-type" evidence="2">
    <location>
        <begin position="51"/>
        <end position="66"/>
    </location>
</feature>
<dbReference type="Gene3D" id="4.10.60.10">
    <property type="entry name" value="Zinc finger, CCHC-type"/>
    <property type="match status" value="1"/>
</dbReference>
<keyword evidence="1" id="KW-0863">Zinc-finger</keyword>
<dbReference type="PROSITE" id="PS50158">
    <property type="entry name" value="ZF_CCHC"/>
    <property type="match status" value="1"/>
</dbReference>
<keyword evidence="1" id="KW-0862">Zinc</keyword>